<name>A0A6A2WZW0_HIBSY</name>
<evidence type="ECO:0000313" key="3">
    <source>
        <dbReference type="Proteomes" id="UP000436088"/>
    </source>
</evidence>
<dbReference type="PANTHER" id="PTHR31161">
    <property type="entry name" value="PROTEIN GRAVITROPIC IN THE LIGHT 1"/>
    <property type="match status" value="1"/>
</dbReference>
<reference evidence="2" key="1">
    <citation type="submission" date="2019-09" db="EMBL/GenBank/DDBJ databases">
        <title>Draft genome information of white flower Hibiscus syriacus.</title>
        <authorList>
            <person name="Kim Y.-M."/>
        </authorList>
    </citation>
    <scope>NUCLEOTIDE SEQUENCE [LARGE SCALE GENOMIC DNA]</scope>
    <source>
        <strain evidence="2">YM2019G1</strain>
    </source>
</reference>
<organism evidence="2 3">
    <name type="scientific">Hibiscus syriacus</name>
    <name type="common">Rose of Sharon</name>
    <dbReference type="NCBI Taxonomy" id="106335"/>
    <lineage>
        <taxon>Eukaryota</taxon>
        <taxon>Viridiplantae</taxon>
        <taxon>Streptophyta</taxon>
        <taxon>Embryophyta</taxon>
        <taxon>Tracheophyta</taxon>
        <taxon>Spermatophyta</taxon>
        <taxon>Magnoliopsida</taxon>
        <taxon>eudicotyledons</taxon>
        <taxon>Gunneridae</taxon>
        <taxon>Pentapetalae</taxon>
        <taxon>rosids</taxon>
        <taxon>malvids</taxon>
        <taxon>Malvales</taxon>
        <taxon>Malvaceae</taxon>
        <taxon>Malvoideae</taxon>
        <taxon>Hibiscus</taxon>
    </lineage>
</organism>
<evidence type="ECO:0000313" key="2">
    <source>
        <dbReference type="EMBL" id="KAE8667538.1"/>
    </source>
</evidence>
<dbReference type="GO" id="GO:0009959">
    <property type="term" value="P:negative gravitropism"/>
    <property type="evidence" value="ECO:0007669"/>
    <property type="project" value="InterPro"/>
</dbReference>
<comment type="caution">
    <text evidence="2">The sequence shown here is derived from an EMBL/GenBank/DDBJ whole genome shotgun (WGS) entry which is preliminary data.</text>
</comment>
<proteinExistence type="predicted"/>
<accession>A0A6A2WZW0</accession>
<keyword evidence="3" id="KW-1185">Reference proteome</keyword>
<dbReference type="InterPro" id="IPR006943">
    <property type="entry name" value="DUF641_pln"/>
</dbReference>
<gene>
    <name evidence="2" type="ORF">F3Y22_tig00112402pilonHSYRG00326</name>
</gene>
<dbReference type="EMBL" id="VEPZ02001572">
    <property type="protein sequence ID" value="KAE8667538.1"/>
    <property type="molecule type" value="Genomic_DNA"/>
</dbReference>
<dbReference type="Proteomes" id="UP000436088">
    <property type="component" value="Unassembled WGS sequence"/>
</dbReference>
<dbReference type="Pfam" id="PF04859">
    <property type="entry name" value="DUF641"/>
    <property type="match status" value="1"/>
</dbReference>
<protein>
    <submittedName>
        <fullName evidence="2">ER lumen protein retaining receptor-like</fullName>
    </submittedName>
</protein>
<dbReference type="InterPro" id="IPR040225">
    <property type="entry name" value="GIL1-like"/>
</dbReference>
<dbReference type="GO" id="GO:0009639">
    <property type="term" value="P:response to red or far red light"/>
    <property type="evidence" value="ECO:0007669"/>
    <property type="project" value="InterPro"/>
</dbReference>
<feature type="domain" description="DUF641" evidence="1">
    <location>
        <begin position="2"/>
        <end position="46"/>
    </location>
</feature>
<sequence length="227" mass="26187">MVFASVSSIKAAYVELQMAQNPYNSDAIQAADQAVIEQLKVLSELNFVMLMVKEMEMEIAKWDVDVAVKSIEPVTILAKQIHRCFVFELFVCKTMLEGFVSHDFGVTKEEYFNEFKSLKNAQPKSFPVQNPYFSFVKFSIAKYLKLVHPRMKCSFFGNLNQRKLVINGEFPYTPFFTAYAEMGIRFWLFRCLGFSMSEQVSVSSEEELWISLSLSQTLFETDSLIEE</sequence>
<dbReference type="AlphaFoldDB" id="A0A6A2WZW0"/>
<evidence type="ECO:0000259" key="1">
    <source>
        <dbReference type="Pfam" id="PF04859"/>
    </source>
</evidence>